<dbReference type="Proteomes" id="UP000054099">
    <property type="component" value="Unassembled WGS sequence"/>
</dbReference>
<keyword evidence="3" id="KW-1185">Reference proteome</keyword>
<feature type="transmembrane region" description="Helical" evidence="1">
    <location>
        <begin position="124"/>
        <end position="143"/>
    </location>
</feature>
<dbReference type="PANTHER" id="PTHR34821">
    <property type="entry name" value="INNER MEMBRANE PROTEIN YDCZ"/>
    <property type="match status" value="1"/>
</dbReference>
<dbReference type="AlphaFoldDB" id="A0A0V8IRD8"/>
<evidence type="ECO:0008006" key="4">
    <source>
        <dbReference type="Google" id="ProtNLM"/>
    </source>
</evidence>
<dbReference type="OrthoDB" id="7864805at2"/>
<evidence type="ECO:0000313" key="3">
    <source>
        <dbReference type="Proteomes" id="UP000054099"/>
    </source>
</evidence>
<keyword evidence="1" id="KW-1133">Transmembrane helix</keyword>
<dbReference type="RefSeq" id="WP_061975806.1">
    <property type="nucleotide sequence ID" value="NZ_CP126109.1"/>
</dbReference>
<dbReference type="PANTHER" id="PTHR34821:SF2">
    <property type="entry name" value="INNER MEMBRANE PROTEIN YDCZ"/>
    <property type="match status" value="1"/>
</dbReference>
<evidence type="ECO:0000313" key="2">
    <source>
        <dbReference type="EMBL" id="KSU77352.1"/>
    </source>
</evidence>
<keyword evidence="1" id="KW-0472">Membrane</keyword>
<name>A0A0V8IRD8_9BACL</name>
<feature type="transmembrane region" description="Helical" evidence="1">
    <location>
        <begin position="94"/>
        <end position="112"/>
    </location>
</feature>
<proteinExistence type="predicted"/>
<dbReference type="Pfam" id="PF04657">
    <property type="entry name" value="DMT_YdcZ"/>
    <property type="match status" value="1"/>
</dbReference>
<feature type="transmembrane region" description="Helical" evidence="1">
    <location>
        <begin position="69"/>
        <end position="88"/>
    </location>
</feature>
<keyword evidence="1" id="KW-0812">Transmembrane</keyword>
<accession>A0A0V8IRD8</accession>
<comment type="caution">
    <text evidence="2">The sequence shown here is derived from an EMBL/GenBank/DDBJ whole genome shotgun (WGS) entry which is preliminary data.</text>
</comment>
<dbReference type="InterPro" id="IPR006750">
    <property type="entry name" value="YdcZ"/>
</dbReference>
<sequence length="147" mass="15783">MGKIIMLVIVLLAGMGQGMQAAVNGTLGKRIGSIEGAFVSFFTGTVMLLVIMLIWGNGSLSTVWQVPKWNLIGGILGAIYVFIVILAVPKIGVTSAITAVIIGQLMMSVIIDHNGWFGNEAIHFTYKKMIGLVLLLAGLYFVFSDKH</sequence>
<dbReference type="GO" id="GO:0005886">
    <property type="term" value="C:plasma membrane"/>
    <property type="evidence" value="ECO:0007669"/>
    <property type="project" value="TreeGrafter"/>
</dbReference>
<feature type="transmembrane region" description="Helical" evidence="1">
    <location>
        <begin position="37"/>
        <end position="57"/>
    </location>
</feature>
<reference evidence="2 3" key="1">
    <citation type="journal article" date="2014" name="Antonie Van Leeuwenhoek">
        <title>Fictibacillus enclensis sp. nov., isolated from marine sediment.</title>
        <authorList>
            <person name="Dastager S.G."/>
            <person name="Mawlankar R."/>
            <person name="Srinivasan K."/>
            <person name="Tang S.K."/>
            <person name="Lee J.C."/>
            <person name="Ramana V.V."/>
            <person name="Shouche Y.S."/>
        </authorList>
    </citation>
    <scope>NUCLEOTIDE SEQUENCE [LARGE SCALE GENOMIC DNA]</scope>
    <source>
        <strain evidence="2 3">NIO-1003</strain>
    </source>
</reference>
<protein>
    <recommendedName>
        <fullName evidence="4">Transporter family-2 protein</fullName>
    </recommendedName>
</protein>
<dbReference type="EMBL" id="LNQN01000010">
    <property type="protein sequence ID" value="KSU77352.1"/>
    <property type="molecule type" value="Genomic_DNA"/>
</dbReference>
<gene>
    <name evidence="2" type="ORF">AS030_22060</name>
</gene>
<organism evidence="2 3">
    <name type="scientific">Fictibacillus enclensis</name>
    <dbReference type="NCBI Taxonomy" id="1017270"/>
    <lineage>
        <taxon>Bacteria</taxon>
        <taxon>Bacillati</taxon>
        <taxon>Bacillota</taxon>
        <taxon>Bacilli</taxon>
        <taxon>Bacillales</taxon>
        <taxon>Fictibacillaceae</taxon>
        <taxon>Fictibacillus</taxon>
    </lineage>
</organism>
<evidence type="ECO:0000256" key="1">
    <source>
        <dbReference type="SAM" id="Phobius"/>
    </source>
</evidence>